<evidence type="ECO:0000313" key="4">
    <source>
        <dbReference type="EMBL" id="KAG2482723.1"/>
    </source>
</evidence>
<gene>
    <name evidence="4" type="ORF">HYH03_018355</name>
</gene>
<organism evidence="4 5">
    <name type="scientific">Edaphochlamys debaryana</name>
    <dbReference type="NCBI Taxonomy" id="47281"/>
    <lineage>
        <taxon>Eukaryota</taxon>
        <taxon>Viridiplantae</taxon>
        <taxon>Chlorophyta</taxon>
        <taxon>core chlorophytes</taxon>
        <taxon>Chlorophyceae</taxon>
        <taxon>CS clade</taxon>
        <taxon>Chlamydomonadales</taxon>
        <taxon>Chlamydomonadales incertae sedis</taxon>
        <taxon>Edaphochlamys</taxon>
    </lineage>
</organism>
<feature type="chain" id="PRO_5032577403" description="FAS1 domain-containing protein" evidence="2">
    <location>
        <begin position="23"/>
        <end position="468"/>
    </location>
</feature>
<comment type="caution">
    <text evidence="4">The sequence shown here is derived from an EMBL/GenBank/DDBJ whole genome shotgun (WGS) entry which is preliminary data.</text>
</comment>
<dbReference type="Pfam" id="PF02469">
    <property type="entry name" value="Fasciclin"/>
    <property type="match status" value="1"/>
</dbReference>
<evidence type="ECO:0000313" key="5">
    <source>
        <dbReference type="Proteomes" id="UP000612055"/>
    </source>
</evidence>
<reference evidence="4" key="1">
    <citation type="journal article" date="2020" name="bioRxiv">
        <title>Comparative genomics of Chlamydomonas.</title>
        <authorList>
            <person name="Craig R.J."/>
            <person name="Hasan A.R."/>
            <person name="Ness R.W."/>
            <person name="Keightley P.D."/>
        </authorList>
    </citation>
    <scope>NUCLEOTIDE SEQUENCE</scope>
    <source>
        <strain evidence="4">CCAP 11/70</strain>
    </source>
</reference>
<dbReference type="InterPro" id="IPR036378">
    <property type="entry name" value="FAS1_dom_sf"/>
</dbReference>
<sequence length="468" mass="48827">MTPGTTFLRIKLVLCLVAVVQGGTVTTVPVPPPCSAVGAVATLQELASACPDLSTFSRILDAAGNYGKVFLECGKQCSQLGQLERTVFVPVNVAWNRYFAATGTTLEDLLSKRSRKALTSMVKYHVLPHVVPAAAVQALAPPPTVAGLVSDIDGISGVGRRALRGRKAANGTLPPSPAPPPRSQLVEETLQGAVLKLERRASNLTGFRVRGLNNDALALRTDISFGKVGKPVVHLLSEVLLLEPLQPHPPAPPARPSPPPPSPPPPAPPSPTSGGGDPAGTPSSPRPLGRPFPLGGSTVFNLTWGRDVDMDLIVVTSLPEGGTMTMFYGYPGPEALIGGGVLSPGSGSPVSGPMTGFYGRTAGSWEALKWVPGLKPITATYTVCSFFYNLEWAPGTLVDGDHPVVPTFSVTTDSGATLVGSVSRPLTQPGQFTFTLVPRNCVPGCPWYLAQVCVDASGVRVVTGDERC</sequence>
<evidence type="ECO:0000256" key="2">
    <source>
        <dbReference type="SAM" id="SignalP"/>
    </source>
</evidence>
<keyword evidence="2" id="KW-0732">Signal</keyword>
<dbReference type="Gene3D" id="2.30.180.10">
    <property type="entry name" value="FAS1 domain"/>
    <property type="match status" value="1"/>
</dbReference>
<accession>A0A835XH79</accession>
<dbReference type="SUPFAM" id="SSF82153">
    <property type="entry name" value="FAS1 domain"/>
    <property type="match status" value="1"/>
</dbReference>
<dbReference type="PROSITE" id="PS50213">
    <property type="entry name" value="FAS1"/>
    <property type="match status" value="1"/>
</dbReference>
<feature type="compositionally biased region" description="Pro residues" evidence="1">
    <location>
        <begin position="246"/>
        <end position="271"/>
    </location>
</feature>
<dbReference type="AlphaFoldDB" id="A0A835XH79"/>
<feature type="region of interest" description="Disordered" evidence="1">
    <location>
        <begin position="246"/>
        <end position="292"/>
    </location>
</feature>
<name>A0A835XH79_9CHLO</name>
<evidence type="ECO:0000256" key="1">
    <source>
        <dbReference type="SAM" id="MobiDB-lite"/>
    </source>
</evidence>
<proteinExistence type="predicted"/>
<feature type="signal peptide" evidence="2">
    <location>
        <begin position="1"/>
        <end position="22"/>
    </location>
</feature>
<dbReference type="InterPro" id="IPR000782">
    <property type="entry name" value="FAS1_domain"/>
</dbReference>
<protein>
    <recommendedName>
        <fullName evidence="3">FAS1 domain-containing protein</fullName>
    </recommendedName>
</protein>
<dbReference type="OrthoDB" id="535245at2759"/>
<dbReference type="EMBL" id="JAEHOE010000204">
    <property type="protein sequence ID" value="KAG2482723.1"/>
    <property type="molecule type" value="Genomic_DNA"/>
</dbReference>
<keyword evidence="5" id="KW-1185">Reference proteome</keyword>
<evidence type="ECO:0000259" key="3">
    <source>
        <dbReference type="PROSITE" id="PS50213"/>
    </source>
</evidence>
<dbReference type="Proteomes" id="UP000612055">
    <property type="component" value="Unassembled WGS sequence"/>
</dbReference>
<feature type="domain" description="FAS1" evidence="3">
    <location>
        <begin position="40"/>
        <end position="240"/>
    </location>
</feature>